<dbReference type="PRINTS" id="PR00778">
    <property type="entry name" value="HTHARSR"/>
</dbReference>
<dbReference type="EMBL" id="CP045809">
    <property type="protein sequence ID" value="QHN33774.1"/>
    <property type="molecule type" value="Genomic_DNA"/>
</dbReference>
<protein>
    <submittedName>
        <fullName evidence="5">ArsR family transcriptional regulator</fullName>
    </submittedName>
</protein>
<dbReference type="InterPro" id="IPR011991">
    <property type="entry name" value="ArsR-like_HTH"/>
</dbReference>
<evidence type="ECO:0000256" key="3">
    <source>
        <dbReference type="ARBA" id="ARBA00023163"/>
    </source>
</evidence>
<dbReference type="InterPro" id="IPR001845">
    <property type="entry name" value="HTH_ArsR_DNA-bd_dom"/>
</dbReference>
<dbReference type="InterPro" id="IPR036390">
    <property type="entry name" value="WH_DNA-bd_sf"/>
</dbReference>
<dbReference type="RefSeq" id="WP_213246144.1">
    <property type="nucleotide sequence ID" value="NZ_CP045806.1"/>
</dbReference>
<keyword evidence="1" id="KW-0805">Transcription regulation</keyword>
<dbReference type="PANTHER" id="PTHR43132">
    <property type="entry name" value="ARSENICAL RESISTANCE OPERON REPRESSOR ARSR-RELATED"/>
    <property type="match status" value="1"/>
</dbReference>
<keyword evidence="6" id="KW-1185">Reference proteome</keyword>
<organism evidence="5 6">
    <name type="scientific">Gordonia pseudamarae</name>
    <dbReference type="NCBI Taxonomy" id="2831662"/>
    <lineage>
        <taxon>Bacteria</taxon>
        <taxon>Bacillati</taxon>
        <taxon>Actinomycetota</taxon>
        <taxon>Actinomycetes</taxon>
        <taxon>Mycobacteriales</taxon>
        <taxon>Gordoniaceae</taxon>
        <taxon>Gordonia</taxon>
    </lineage>
</organism>
<evidence type="ECO:0000256" key="1">
    <source>
        <dbReference type="ARBA" id="ARBA00023015"/>
    </source>
</evidence>
<sequence length="108" mass="12137">MSENQTARIPDSDITRWSARFSLLSDTTRLRLLVEMHAGPDQTVTQLAAAAQITENAASQSLRALRDQGWVCADKEGRTVRYSVVHDAIVHRILHDILGVEHRHTHSQ</sequence>
<keyword evidence="2" id="KW-0238">DNA-binding</keyword>
<dbReference type="Proteomes" id="UP001059836">
    <property type="component" value="Chromosome"/>
</dbReference>
<evidence type="ECO:0000313" key="6">
    <source>
        <dbReference type="Proteomes" id="UP001059836"/>
    </source>
</evidence>
<evidence type="ECO:0000313" key="5">
    <source>
        <dbReference type="EMBL" id="QHN33774.1"/>
    </source>
</evidence>
<dbReference type="Gene3D" id="1.10.10.10">
    <property type="entry name" value="Winged helix-like DNA-binding domain superfamily/Winged helix DNA-binding domain"/>
    <property type="match status" value="1"/>
</dbReference>
<dbReference type="Pfam" id="PF01022">
    <property type="entry name" value="HTH_5"/>
    <property type="match status" value="1"/>
</dbReference>
<feature type="domain" description="HTH arsR-type" evidence="4">
    <location>
        <begin position="9"/>
        <end position="104"/>
    </location>
</feature>
<accession>A0ABX6ID09</accession>
<dbReference type="PANTHER" id="PTHR43132:SF6">
    <property type="entry name" value="HTH-TYPE TRANSCRIPTIONAL REPRESSOR CZRA"/>
    <property type="match status" value="1"/>
</dbReference>
<keyword evidence="3" id="KW-0804">Transcription</keyword>
<dbReference type="SMART" id="SM00418">
    <property type="entry name" value="HTH_ARSR"/>
    <property type="match status" value="1"/>
</dbReference>
<gene>
    <name evidence="5" type="ORF">GII31_01480</name>
</gene>
<dbReference type="SUPFAM" id="SSF46785">
    <property type="entry name" value="Winged helix' DNA-binding domain"/>
    <property type="match status" value="1"/>
</dbReference>
<evidence type="ECO:0000256" key="2">
    <source>
        <dbReference type="ARBA" id="ARBA00023125"/>
    </source>
</evidence>
<evidence type="ECO:0000259" key="4">
    <source>
        <dbReference type="PROSITE" id="PS50987"/>
    </source>
</evidence>
<dbReference type="PROSITE" id="PS50987">
    <property type="entry name" value="HTH_ARSR_2"/>
    <property type="match status" value="1"/>
</dbReference>
<dbReference type="CDD" id="cd00090">
    <property type="entry name" value="HTH_ARSR"/>
    <property type="match status" value="1"/>
</dbReference>
<reference evidence="5" key="1">
    <citation type="journal article" date="2021" name="Nat. Microbiol.">
        <title>Cocultivation of an ultrasmall environmental parasitic bacterium with lytic ability against bacteria associated with wastewater foams.</title>
        <authorList>
            <person name="Batinovic S."/>
            <person name="Rose J.J.A."/>
            <person name="Ratcliffe J."/>
            <person name="Seviour R.J."/>
            <person name="Petrovski S."/>
        </authorList>
    </citation>
    <scope>NUCLEOTIDE SEQUENCE</scope>
    <source>
        <strain evidence="5">CON9</strain>
    </source>
</reference>
<dbReference type="InterPro" id="IPR036388">
    <property type="entry name" value="WH-like_DNA-bd_sf"/>
</dbReference>
<dbReference type="InterPro" id="IPR051011">
    <property type="entry name" value="Metal_resp_trans_reg"/>
</dbReference>
<proteinExistence type="predicted"/>
<name>A0ABX6ID09_9ACTN</name>